<proteinExistence type="predicted"/>
<dbReference type="RefSeq" id="WP_069702142.1">
    <property type="nucleotide sequence ID" value="NZ_MJAT01000022.1"/>
</dbReference>
<reference evidence="1 2" key="1">
    <citation type="submission" date="2016-09" db="EMBL/GenBank/DDBJ databases">
        <title>Desulfuribacillus arsenicus sp. nov., an obligately anaerobic, dissimilatory arsenic- and antimonate-reducing bacterium isolated from anoxic sediments.</title>
        <authorList>
            <person name="Abin C.A."/>
            <person name="Hollibaugh J.T."/>
        </authorList>
    </citation>
    <scope>NUCLEOTIDE SEQUENCE [LARGE SCALE GENOMIC DNA]</scope>
    <source>
        <strain evidence="1 2">MLFW-2</strain>
    </source>
</reference>
<name>A0A1E5L5D0_9FIRM</name>
<evidence type="ECO:0000313" key="1">
    <source>
        <dbReference type="EMBL" id="OEH85316.1"/>
    </source>
</evidence>
<organism evidence="1 2">
    <name type="scientific">Desulfuribacillus stibiiarsenatis</name>
    <dbReference type="NCBI Taxonomy" id="1390249"/>
    <lineage>
        <taxon>Bacteria</taxon>
        <taxon>Bacillati</taxon>
        <taxon>Bacillota</taxon>
        <taxon>Desulfuribacillia</taxon>
        <taxon>Desulfuribacillales</taxon>
        <taxon>Desulfuribacillaceae</taxon>
        <taxon>Desulfuribacillus</taxon>
    </lineage>
</organism>
<dbReference type="STRING" id="1390249.BHU72_04265"/>
<keyword evidence="2" id="KW-1185">Reference proteome</keyword>
<dbReference type="Pfam" id="PF18845">
    <property type="entry name" value="baeRF_family3"/>
    <property type="match status" value="1"/>
</dbReference>
<gene>
    <name evidence="1" type="ORF">BHU72_04265</name>
</gene>
<sequence length="383" mass="43617">MAVFTRENIKQLMGHGDKLCISIYLPTGTTGAEGKQGQIRLKNLLRQAQDQMIENGYKKQDIEGLTEPIQTLISDTLFWSYQRGGLAIFLAENVFEYYQVPYEFEELAIIAQNFHLKPLMPLFVEDGTFYVLALNQKHVKLLACSRFLHYEIPLEDVPTSLEEYLKYDDPERQLQFSSFNPAGGVGRSVASYHGHSLSDEEKTNLLRFFQEIEKGVRKTLQDSRSPLILAGVEYYLPMYREANQYSTVIEPGIVGSVEAFSNDELHEKAWEIVESYFQQAREEALSKYQEIVGTGRTSTDIKEIVLGAYTGRIATMFVASGKQQWGRFDKDTSEVILEDQSTIENQDLLNDAAIQTFLNNGTVYVVSEKLVPDNKEVAAMFRF</sequence>
<accession>A0A1E5L5D0</accession>
<dbReference type="AlphaFoldDB" id="A0A1E5L5D0"/>
<dbReference type="EMBL" id="MJAT01000022">
    <property type="protein sequence ID" value="OEH85316.1"/>
    <property type="molecule type" value="Genomic_DNA"/>
</dbReference>
<dbReference type="OrthoDB" id="4393931at2"/>
<evidence type="ECO:0000313" key="2">
    <source>
        <dbReference type="Proteomes" id="UP000095255"/>
    </source>
</evidence>
<protein>
    <submittedName>
        <fullName evidence="1">Uncharacterized protein</fullName>
    </submittedName>
</protein>
<comment type="caution">
    <text evidence="1">The sequence shown here is derived from an EMBL/GenBank/DDBJ whole genome shotgun (WGS) entry which is preliminary data.</text>
</comment>
<dbReference type="InterPro" id="IPR041289">
    <property type="entry name" value="Bact_RF_family3"/>
</dbReference>
<dbReference type="Proteomes" id="UP000095255">
    <property type="component" value="Unassembled WGS sequence"/>
</dbReference>